<dbReference type="PANTHER" id="PTHR34836">
    <property type="entry name" value="OS06G0188250 PROTEIN"/>
    <property type="match status" value="1"/>
</dbReference>
<dbReference type="Gene3D" id="3.40.50.2300">
    <property type="match status" value="2"/>
</dbReference>
<dbReference type="EMBL" id="JAUUTY010000005">
    <property type="protein sequence ID" value="KAK1630997.1"/>
    <property type="molecule type" value="Genomic_DNA"/>
</dbReference>
<evidence type="ECO:0000256" key="8">
    <source>
        <dbReference type="ARBA" id="ARBA00023065"/>
    </source>
</evidence>
<dbReference type="InterPro" id="IPR001320">
    <property type="entry name" value="Iontro_rcpt_C"/>
</dbReference>
<dbReference type="InterPro" id="IPR017103">
    <property type="entry name" value="Iontropic_Glu_rcpt_pln"/>
</dbReference>
<feature type="compositionally biased region" description="Polar residues" evidence="16">
    <location>
        <begin position="922"/>
        <end position="949"/>
    </location>
</feature>
<evidence type="ECO:0000256" key="14">
    <source>
        <dbReference type="ARBA" id="ARBA00049638"/>
    </source>
</evidence>
<evidence type="ECO:0000313" key="19">
    <source>
        <dbReference type="EMBL" id="KAK1630997.1"/>
    </source>
</evidence>
<evidence type="ECO:0000256" key="10">
    <source>
        <dbReference type="ARBA" id="ARBA00023170"/>
    </source>
</evidence>
<evidence type="ECO:0000256" key="12">
    <source>
        <dbReference type="ARBA" id="ARBA00023286"/>
    </source>
</evidence>
<evidence type="ECO:0000313" key="20">
    <source>
        <dbReference type="Proteomes" id="UP001231189"/>
    </source>
</evidence>
<evidence type="ECO:0000256" key="1">
    <source>
        <dbReference type="ARBA" id="ARBA00004141"/>
    </source>
</evidence>
<sequence length="984" mass="108649">MNVGVCFQAHAIDGSAEARPPSASPGAAKPKRATDGAAATKHTQKGSDAAAQRDEAIDEAMQAARTSLGKVARTSVSLAVEDFYATHTNYSTKLVLHIRDSMASDVQAASAAIELLENYKVQAIIGPQKSSEAVFISKLGNITQVPTVSFTATSSSLTSDSMPYFVRATMNDSAQVKSIASLIQTYGWREVVLVYDDTDYGRGILPYLNDALQEIDIRVPYRSVIPLSATGENIMQELYKLMKMQTRVFIVHTSSTMTSLLFTKAKDIGMMNKGFVWIITDGVANILDSLNPSVIEAMNGVLGVRYQVPKSQELDNLSIRWSRMYQRDNPDESPFNKLSIVGLWGYDVVWALAQAAEKVGISSIRNKRTWTSKNATCLQSMVISTNGHELLTAIVQNKFRGLSGDFDLTDRQQLKVSMFQIINVVGRGWRQIGFWTLERGLSRQLNQNVLKITGSASMPDLNPVIWPGESTDIPRGWEIPRTGKKLRVGVLTSGYPEFINALRDPVTNTTRASGLSIDIFEEAVKRLPFALTYDYVPFGTTDTANSGSYNDFVYQVYLQKTDIAVGDITVRYNRTLYVDFTIPYTESGVGMIVPVREDMIENMWIFLKPLSTGMWFGSIILFIYTGLVVWLLEYLNGNEHVHGPFSLKQLGITMFFSILEEKEKLERFLSRIVLLVWMFVLLVLTSSYTASFASMLTVQKLSPTVTDVHELQKKGEYVGFHRGSYIEGLLVDIGFERSKIRPYDTPDDFYGALSKGSKNGGIAALVHEVPYIKLFLANYSKGYTMVGPIYKSAGFAFALPKQSPLRAELSRAILNITGGDSIIGIEKKWINQKNHQNEDKIDGSGAITLGSFGGLFLLTGIVTTCSLSVAMLLNRHKRHQQNKRGKGNDQNECAHGQQGENGVSLGEQADQNSDEEEKCNDIENQATLPVPQNSNTNSDQLPDSENNNIGCRCTENNRATSLTHVGSQIIHRGDKSGLSLSGSS</sequence>
<accession>A0AAD8RU73</accession>
<keyword evidence="12 15" id="KW-1071">Ligand-gated ion channel</keyword>
<dbReference type="Pfam" id="PF10613">
    <property type="entry name" value="Lig_chan-Glu_bd"/>
    <property type="match status" value="1"/>
</dbReference>
<keyword evidence="4 15" id="KW-0813">Transport</keyword>
<dbReference type="CDD" id="cd13686">
    <property type="entry name" value="GluR_Plant"/>
    <property type="match status" value="1"/>
</dbReference>
<evidence type="ECO:0000256" key="7">
    <source>
        <dbReference type="ARBA" id="ARBA00022989"/>
    </source>
</evidence>
<dbReference type="Gene3D" id="1.10.287.70">
    <property type="match status" value="1"/>
</dbReference>
<keyword evidence="9 15" id="KW-0472">Membrane</keyword>
<evidence type="ECO:0000259" key="18">
    <source>
        <dbReference type="SMART" id="SM00079"/>
    </source>
</evidence>
<dbReference type="FunFam" id="3.40.190.10:FF:000217">
    <property type="entry name" value="Glutamate receptor"/>
    <property type="match status" value="1"/>
</dbReference>
<evidence type="ECO:0000256" key="11">
    <source>
        <dbReference type="ARBA" id="ARBA00023180"/>
    </source>
</evidence>
<name>A0AAD8RU73_LOLMU</name>
<dbReference type="FunFam" id="3.40.50.2300:FF:000195">
    <property type="entry name" value="Glutamate receptor"/>
    <property type="match status" value="1"/>
</dbReference>
<keyword evidence="6" id="KW-0732">Signal</keyword>
<comment type="function">
    <text evidence="15">Glutamate-gated receptor that probably acts as non-selective cation channel.</text>
</comment>
<evidence type="ECO:0000256" key="6">
    <source>
        <dbReference type="ARBA" id="ARBA00022729"/>
    </source>
</evidence>
<keyword evidence="10 15" id="KW-0675">Receptor</keyword>
<dbReference type="InterPro" id="IPR001828">
    <property type="entry name" value="ANF_lig-bd_rcpt"/>
</dbReference>
<keyword evidence="5 17" id="KW-0812">Transmembrane</keyword>
<proteinExistence type="inferred from homology"/>
<keyword evidence="8 15" id="KW-0406">Ion transport</keyword>
<dbReference type="InterPro" id="IPR044440">
    <property type="entry name" value="GABAb_receptor_plant_PBP1"/>
</dbReference>
<comment type="subcellular location">
    <subcellularLocation>
        <location evidence="1">Membrane</location>
        <topology evidence="1">Multi-pass membrane protein</topology>
    </subcellularLocation>
</comment>
<evidence type="ECO:0000256" key="2">
    <source>
        <dbReference type="ARBA" id="ARBA00008685"/>
    </source>
</evidence>
<dbReference type="PANTHER" id="PTHR34836:SF1">
    <property type="entry name" value="OS09G0428600 PROTEIN"/>
    <property type="match status" value="1"/>
</dbReference>
<feature type="domain" description="Ionotropic glutamate receptor C-terminal" evidence="18">
    <location>
        <begin position="485"/>
        <end position="832"/>
    </location>
</feature>
<comment type="function">
    <text evidence="14">Glutamate-gated receptor that probably acts as a non-selective cation channel. May be involved in light-signal transduction and calcium homeostasis via the regulation of calcium influx into cells.</text>
</comment>
<evidence type="ECO:0000256" key="16">
    <source>
        <dbReference type="SAM" id="MobiDB-lite"/>
    </source>
</evidence>
<keyword evidence="7 17" id="KW-1133">Transmembrane helix</keyword>
<evidence type="ECO:0000256" key="17">
    <source>
        <dbReference type="SAM" id="Phobius"/>
    </source>
</evidence>
<dbReference type="Proteomes" id="UP001231189">
    <property type="component" value="Unassembled WGS sequence"/>
</dbReference>
<evidence type="ECO:0000256" key="13">
    <source>
        <dbReference type="ARBA" id="ARBA00023303"/>
    </source>
</evidence>
<keyword evidence="11" id="KW-0325">Glycoprotein</keyword>
<dbReference type="Pfam" id="PF01094">
    <property type="entry name" value="ANF_receptor"/>
    <property type="match status" value="1"/>
</dbReference>
<evidence type="ECO:0000256" key="4">
    <source>
        <dbReference type="ARBA" id="ARBA00022448"/>
    </source>
</evidence>
<feature type="region of interest" description="Disordered" evidence="16">
    <location>
        <begin position="16"/>
        <end position="49"/>
    </location>
</feature>
<dbReference type="AlphaFoldDB" id="A0AAD8RU73"/>
<dbReference type="SMART" id="SM00079">
    <property type="entry name" value="PBPe"/>
    <property type="match status" value="1"/>
</dbReference>
<feature type="transmembrane region" description="Helical" evidence="17">
    <location>
        <begin position="613"/>
        <end position="632"/>
    </location>
</feature>
<dbReference type="Pfam" id="PF00060">
    <property type="entry name" value="Lig_chan"/>
    <property type="match status" value="1"/>
</dbReference>
<dbReference type="PIRSF" id="PIRSF037090">
    <property type="entry name" value="Iontro_Glu-like_rcpt_pln"/>
    <property type="match status" value="1"/>
</dbReference>
<feature type="transmembrane region" description="Helical" evidence="17">
    <location>
        <begin position="672"/>
        <end position="693"/>
    </location>
</feature>
<organism evidence="19 20">
    <name type="scientific">Lolium multiflorum</name>
    <name type="common">Italian ryegrass</name>
    <name type="synonym">Lolium perenne subsp. multiflorum</name>
    <dbReference type="NCBI Taxonomy" id="4521"/>
    <lineage>
        <taxon>Eukaryota</taxon>
        <taxon>Viridiplantae</taxon>
        <taxon>Streptophyta</taxon>
        <taxon>Embryophyta</taxon>
        <taxon>Tracheophyta</taxon>
        <taxon>Spermatophyta</taxon>
        <taxon>Magnoliopsida</taxon>
        <taxon>Liliopsida</taxon>
        <taxon>Poales</taxon>
        <taxon>Poaceae</taxon>
        <taxon>BOP clade</taxon>
        <taxon>Pooideae</taxon>
        <taxon>Poodae</taxon>
        <taxon>Poeae</taxon>
        <taxon>Poeae Chloroplast Group 2 (Poeae type)</taxon>
        <taxon>Loliodinae</taxon>
        <taxon>Loliinae</taxon>
        <taxon>Lolium</taxon>
    </lineage>
</organism>
<dbReference type="GO" id="GO:0015276">
    <property type="term" value="F:ligand-gated monoatomic ion channel activity"/>
    <property type="evidence" value="ECO:0007669"/>
    <property type="project" value="InterPro"/>
</dbReference>
<dbReference type="InterPro" id="IPR019594">
    <property type="entry name" value="Glu/Gly-bd"/>
</dbReference>
<dbReference type="SUPFAM" id="SSF53850">
    <property type="entry name" value="Periplasmic binding protein-like II"/>
    <property type="match status" value="1"/>
</dbReference>
<feature type="region of interest" description="Disordered" evidence="16">
    <location>
        <begin position="878"/>
        <end position="949"/>
    </location>
</feature>
<dbReference type="FunFam" id="3.40.50.2300:FF:000169">
    <property type="entry name" value="Glutamate receptor"/>
    <property type="match status" value="1"/>
</dbReference>
<protein>
    <recommendedName>
        <fullName evidence="15">Glutamate receptor</fullName>
    </recommendedName>
</protein>
<dbReference type="CDD" id="cd19990">
    <property type="entry name" value="PBP1_GABAb_receptor_plant"/>
    <property type="match status" value="1"/>
</dbReference>
<evidence type="ECO:0000256" key="5">
    <source>
        <dbReference type="ARBA" id="ARBA00022692"/>
    </source>
</evidence>
<dbReference type="InterPro" id="IPR015683">
    <property type="entry name" value="Ionotropic_Glu_rcpt"/>
</dbReference>
<comment type="similarity">
    <text evidence="2 15">Belongs to the glutamate-gated ion channel (TC 1.A.10.1) family.</text>
</comment>
<dbReference type="Gene3D" id="3.40.190.10">
    <property type="entry name" value="Periplasmic binding protein-like II"/>
    <property type="match status" value="3"/>
</dbReference>
<feature type="compositionally biased region" description="Low complexity" evidence="16">
    <location>
        <begin position="16"/>
        <end position="28"/>
    </location>
</feature>
<keyword evidence="13 15" id="KW-0407">Ion channel</keyword>
<evidence type="ECO:0000256" key="9">
    <source>
        <dbReference type="ARBA" id="ARBA00023136"/>
    </source>
</evidence>
<dbReference type="FunFam" id="3.40.190.10:FF:000103">
    <property type="entry name" value="Glutamate receptor"/>
    <property type="match status" value="1"/>
</dbReference>
<dbReference type="GO" id="GO:0016020">
    <property type="term" value="C:membrane"/>
    <property type="evidence" value="ECO:0007669"/>
    <property type="project" value="UniProtKB-SubCell"/>
</dbReference>
<gene>
    <name evidence="19" type="ORF">QYE76_005312</name>
</gene>
<dbReference type="InterPro" id="IPR028082">
    <property type="entry name" value="Peripla_BP_I"/>
</dbReference>
<reference evidence="19" key="1">
    <citation type="submission" date="2023-07" db="EMBL/GenBank/DDBJ databases">
        <title>A chromosome-level genome assembly of Lolium multiflorum.</title>
        <authorList>
            <person name="Chen Y."/>
            <person name="Copetti D."/>
            <person name="Kolliker R."/>
            <person name="Studer B."/>
        </authorList>
    </citation>
    <scope>NUCLEOTIDE SEQUENCE</scope>
    <source>
        <strain evidence="19">02402/16</strain>
        <tissue evidence="19">Leaf</tissue>
    </source>
</reference>
<comment type="caution">
    <text evidence="19">The sequence shown here is derived from an EMBL/GenBank/DDBJ whole genome shotgun (WGS) entry which is preliminary data.</text>
</comment>
<feature type="transmembrane region" description="Helical" evidence="17">
    <location>
        <begin position="852"/>
        <end position="874"/>
    </location>
</feature>
<evidence type="ECO:0000256" key="3">
    <source>
        <dbReference type="ARBA" id="ARBA00011095"/>
    </source>
</evidence>
<keyword evidence="20" id="KW-1185">Reference proteome</keyword>
<dbReference type="SUPFAM" id="SSF53822">
    <property type="entry name" value="Periplasmic binding protein-like I"/>
    <property type="match status" value="1"/>
</dbReference>
<evidence type="ECO:0000256" key="15">
    <source>
        <dbReference type="PIRNR" id="PIRNR037090"/>
    </source>
</evidence>
<comment type="subunit">
    <text evidence="3">May form heteromers.</text>
</comment>